<keyword evidence="3" id="KW-1185">Reference proteome</keyword>
<feature type="signal peptide" evidence="1">
    <location>
        <begin position="1"/>
        <end position="29"/>
    </location>
</feature>
<evidence type="ECO:0000313" key="3">
    <source>
        <dbReference type="Proteomes" id="UP000794436"/>
    </source>
</evidence>
<name>A0A8K1C9A0_PYTOL</name>
<evidence type="ECO:0000313" key="2">
    <source>
        <dbReference type="EMBL" id="TMW59046.1"/>
    </source>
</evidence>
<dbReference type="Proteomes" id="UP000794436">
    <property type="component" value="Unassembled WGS sequence"/>
</dbReference>
<evidence type="ECO:0000256" key="1">
    <source>
        <dbReference type="SAM" id="SignalP"/>
    </source>
</evidence>
<dbReference type="EMBL" id="SPLM01000110">
    <property type="protein sequence ID" value="TMW59046.1"/>
    <property type="molecule type" value="Genomic_DNA"/>
</dbReference>
<gene>
    <name evidence="2" type="ORF">Poli38472_007191</name>
</gene>
<sequence length="1060" mass="115991">MVTRPRRVCCWLAWHLLSGLAHFFLLSQAVDVERMTLGQWRALINSTETAATALYRTGPRVRVKILVATRLSLYELFTGDVLFRQQIATLVGVTPEHIALEYVETNVLRAQDHGPYAVSLGLSALAPPPPSTANDETTLLMDVVDVERARMATQLLASSVQGETSLSIPSLRLFGVPMQLLDVVLDGENVYPLDLRPWMTVSLVVQAESAATTAHTSTIDAYQNLRVRFLLAQNLRQWHVDTSSIILRDVQAAPTSVYGSFTSILTMELHIGANDTIRHAVDAAVRNATLAETLHAMEPQWTLLAVDTDVEADMTTSTPQPTPATTPSSGLMETEAVIFVANVSYLHLERRQWRVLDAMQTLLSTYTQQLNVQLRIGRISYTPPDSLSSVPSTAVDNTIPLVLADPSRYFTNAYRDPASSIALSTDSLASFTFSVVVSSTDTRADPAWLTNAFDTATAAGVDWSVALGIVEAEERAALPDVAVRPVQTRLWNPATDAGTVVPPFLLLHLTLSSDGAIVTLDAFTLYRVRVVLIDVLQTALVRDAEVTVYVNASEQTLSPTPSGFSTQLSFRVELQDETQRLAIEKVFLSYRLRQKMRITTDGVWQVTSRRVELRADGSVSRSKPLVNTTLSWASTSAPITSSQRQPYRFGLPKQTAAMESKTCFLPLSSLPYRGCLAVRPSSMSLSNTLVLSAVSVSNDTVVTSPNLVLDSTSSNAPAPLVPVSPQSLDWILLLSSSNRSTTLELTFAFADASFTKIHDAFTLVATVEFSSAGGVVSLDVTKQSLSNQYPDAHTTVWPMETMVVAKSSLTSYSMLSLTFASSAAGGLFDPVMTTPAQWITTCEGENCLASYEYQAILRCFQAGVLLDRNPLVLYRGLLERRDVSITPILHLCLGLTTKWTNTARNLFARSFLHAIRSYFVVASELVGSRTLVLRYTPQMQTLRFTSSSFQTSLAFLIDVKSSTGQSKSLSGQLENISAQADSLSTLQSTLVSLYGLWRRGMEIQVELEQDPAQGYASIVIRYYLLDSSVATLPFISVIGEETPEIEVTRATDELQVVLQG</sequence>
<accession>A0A8K1C9A0</accession>
<dbReference type="OrthoDB" id="168413at2759"/>
<comment type="caution">
    <text evidence="2">The sequence shown here is derived from an EMBL/GenBank/DDBJ whole genome shotgun (WGS) entry which is preliminary data.</text>
</comment>
<reference evidence="2" key="1">
    <citation type="submission" date="2019-03" db="EMBL/GenBank/DDBJ databases">
        <title>Long read genome sequence of the mycoparasitic Pythium oligandrum ATCC 38472 isolated from sugarbeet rhizosphere.</title>
        <authorList>
            <person name="Gaulin E."/>
        </authorList>
    </citation>
    <scope>NUCLEOTIDE SEQUENCE</scope>
    <source>
        <strain evidence="2">ATCC 38472_TT</strain>
    </source>
</reference>
<proteinExistence type="predicted"/>
<keyword evidence="1" id="KW-0732">Signal</keyword>
<organism evidence="2 3">
    <name type="scientific">Pythium oligandrum</name>
    <name type="common">Mycoparasitic fungus</name>
    <dbReference type="NCBI Taxonomy" id="41045"/>
    <lineage>
        <taxon>Eukaryota</taxon>
        <taxon>Sar</taxon>
        <taxon>Stramenopiles</taxon>
        <taxon>Oomycota</taxon>
        <taxon>Peronosporomycetes</taxon>
        <taxon>Pythiales</taxon>
        <taxon>Pythiaceae</taxon>
        <taxon>Pythium</taxon>
    </lineage>
</organism>
<feature type="chain" id="PRO_5035453096" evidence="1">
    <location>
        <begin position="30"/>
        <end position="1060"/>
    </location>
</feature>
<protein>
    <submittedName>
        <fullName evidence="2">Uncharacterized protein</fullName>
    </submittedName>
</protein>
<dbReference type="AlphaFoldDB" id="A0A8K1C9A0"/>